<dbReference type="InterPro" id="IPR001584">
    <property type="entry name" value="Integrase_cat-core"/>
</dbReference>
<dbReference type="SUPFAM" id="SSF50630">
    <property type="entry name" value="Acid proteases"/>
    <property type="match status" value="1"/>
</dbReference>
<sequence length="518" mass="57850">MTPSSATLSDHTVSVVGFSGIPMTLPLSHPALTKLGKQTLKHRYLISPQVPVNLMGRNLLIKLGVAIMCSADGLTVTLPGGTQLACLGATSKNQYLVQDCEPATADIYWGWLIEDGILRQYQLWRPWIMSLAVYSPPRDPYHVTLFYDREDDDVYWEQFESELEGPMDVGLASCSPVLFQLKTEAPINRPQYRHKPEAEEGIAETIDGLLKWKRAGFRTATNAPIPHKKEMEELEKALDDPDEPVAKPEAGKFLLPKRPGEEIVIDFTDMIDAGLGGVRYLLVCVDALTGWPEAWATKREDAKSVIKCLINDYIPRHGFPKRIRSDNGTHFKNQDLAEVERMLGVQHKFGTVYHPQSQGKKVERMNPNLKNKLAKICAQTGLNWVTALPIALMTIRCSVNQSTGFTPYELLTGSQFPAPWTEVLVTSGRPTADGGVPDVKAVWLKVIKRKWKEPAGPVHTRPPHETCLNTDAIAAQRYQRDFLLKQDLQGSIGQWEYTQQGNGVPGKTWSIEHSVPNQ</sequence>
<dbReference type="GO" id="GO:0015074">
    <property type="term" value="P:DNA integration"/>
    <property type="evidence" value="ECO:0007669"/>
    <property type="project" value="InterPro"/>
</dbReference>
<feature type="domain" description="Integrase catalytic" evidence="1">
    <location>
        <begin position="255"/>
        <end position="415"/>
    </location>
</feature>
<accession>A0A9Y6MB50</accession>
<dbReference type="PANTHER" id="PTHR37984">
    <property type="entry name" value="PROTEIN CBG26694"/>
    <property type="match status" value="1"/>
</dbReference>
<dbReference type="PANTHER" id="PTHR37984:SF15">
    <property type="entry name" value="INTEGRASE CATALYTIC DOMAIN-CONTAINING PROTEIN"/>
    <property type="match status" value="1"/>
</dbReference>
<evidence type="ECO:0000259" key="1">
    <source>
        <dbReference type="PROSITE" id="PS50994"/>
    </source>
</evidence>
<protein>
    <submittedName>
        <fullName evidence="3">Uncharacterized protein LOC102210013</fullName>
    </submittedName>
</protein>
<dbReference type="InterPro" id="IPR012337">
    <property type="entry name" value="RNaseH-like_sf"/>
</dbReference>
<evidence type="ECO:0000313" key="2">
    <source>
        <dbReference type="Proteomes" id="UP000695023"/>
    </source>
</evidence>
<dbReference type="RefSeq" id="XP_013770973.1">
    <property type="nucleotide sequence ID" value="XM_013915519.1"/>
</dbReference>
<dbReference type="InterPro" id="IPR036397">
    <property type="entry name" value="RNaseH_sf"/>
</dbReference>
<dbReference type="InterPro" id="IPR021109">
    <property type="entry name" value="Peptidase_aspartic_dom_sf"/>
</dbReference>
<dbReference type="Gene3D" id="2.40.70.10">
    <property type="entry name" value="Acid Proteases"/>
    <property type="match status" value="1"/>
</dbReference>
<keyword evidence="2" id="KW-1185">Reference proteome</keyword>
<reference evidence="3" key="1">
    <citation type="submission" date="2025-08" db="UniProtKB">
        <authorList>
            <consortium name="RefSeq"/>
        </authorList>
    </citation>
    <scope>IDENTIFICATION</scope>
</reference>
<dbReference type="SUPFAM" id="SSF53098">
    <property type="entry name" value="Ribonuclease H-like"/>
    <property type="match status" value="1"/>
</dbReference>
<dbReference type="InterPro" id="IPR050951">
    <property type="entry name" value="Retrovirus_Pol_polyprotein"/>
</dbReference>
<evidence type="ECO:0000313" key="3">
    <source>
        <dbReference type="RefSeq" id="XP_013770973.1"/>
    </source>
</evidence>
<dbReference type="AlphaFoldDB" id="A0A9Y6MB50"/>
<proteinExistence type="predicted"/>
<gene>
    <name evidence="3" type="primary">LOC102210013</name>
</gene>
<dbReference type="GeneID" id="102210013"/>
<dbReference type="Proteomes" id="UP000695023">
    <property type="component" value="Unplaced"/>
</dbReference>
<dbReference type="Pfam" id="PF00665">
    <property type="entry name" value="rve"/>
    <property type="match status" value="1"/>
</dbReference>
<dbReference type="PROSITE" id="PS50994">
    <property type="entry name" value="INTEGRASE"/>
    <property type="match status" value="1"/>
</dbReference>
<dbReference type="GO" id="GO:0003676">
    <property type="term" value="F:nucleic acid binding"/>
    <property type="evidence" value="ECO:0007669"/>
    <property type="project" value="InterPro"/>
</dbReference>
<name>A0A9Y6MB50_9CICH</name>
<dbReference type="Gene3D" id="3.30.420.10">
    <property type="entry name" value="Ribonuclease H-like superfamily/Ribonuclease H"/>
    <property type="match status" value="1"/>
</dbReference>
<organism evidence="2 3">
    <name type="scientific">Pundamilia nyererei</name>
    <dbReference type="NCBI Taxonomy" id="303518"/>
    <lineage>
        <taxon>Eukaryota</taxon>
        <taxon>Metazoa</taxon>
        <taxon>Chordata</taxon>
        <taxon>Craniata</taxon>
        <taxon>Vertebrata</taxon>
        <taxon>Euteleostomi</taxon>
        <taxon>Actinopterygii</taxon>
        <taxon>Neopterygii</taxon>
        <taxon>Teleostei</taxon>
        <taxon>Neoteleostei</taxon>
        <taxon>Acanthomorphata</taxon>
        <taxon>Ovalentaria</taxon>
        <taxon>Cichlomorphae</taxon>
        <taxon>Cichliformes</taxon>
        <taxon>Cichlidae</taxon>
        <taxon>African cichlids</taxon>
        <taxon>Pseudocrenilabrinae</taxon>
        <taxon>Haplochromini</taxon>
        <taxon>Pundamilia</taxon>
    </lineage>
</organism>